<evidence type="ECO:0000313" key="3">
    <source>
        <dbReference type="EMBL" id="CDM98213.1"/>
    </source>
</evidence>
<proteinExistence type="predicted"/>
<dbReference type="EMBL" id="FO818640">
    <property type="protein sequence ID" value="CDM98213.1"/>
    <property type="molecule type" value="Genomic_DNA"/>
</dbReference>
<dbReference type="RefSeq" id="WP_006622829.1">
    <property type="nucleotide sequence ID" value="NZ_FO818640.1"/>
</dbReference>
<evidence type="ECO:0000256" key="1">
    <source>
        <dbReference type="SAM" id="MobiDB-lite"/>
    </source>
</evidence>
<keyword evidence="4" id="KW-1185">Reference proteome</keyword>
<sequence>MTTANDVLRVAVAEIGYTESPPHSNQNKYGQWYGMNHVPWCAIFVSYCFDRAGLTLPIRTSKGFAYCQDGVHWFQRQGRWFSQPQVGDVVFYCWQGDGISDHVGIVETIHSDGSVTSIEGNTAVGNESNGGAVMRRQRRPGGIMGYGRPAYKQQPTPAPATQNTTPTPPTPETSQPTPTDTVPEYHRNLLDALTRRDSSS</sequence>
<evidence type="ECO:0000259" key="2">
    <source>
        <dbReference type="Pfam" id="PF05257"/>
    </source>
</evidence>
<dbReference type="InterPro" id="IPR038765">
    <property type="entry name" value="Papain-like_cys_pep_sf"/>
</dbReference>
<protein>
    <recommendedName>
        <fullName evidence="2">Peptidase C51 domain-containing protein</fullName>
    </recommendedName>
</protein>
<dbReference type="Gene3D" id="3.90.1720.10">
    <property type="entry name" value="endopeptidase domain like (from Nostoc punctiforme)"/>
    <property type="match status" value="1"/>
</dbReference>
<dbReference type="SUPFAM" id="SSF54001">
    <property type="entry name" value="Cysteine proteinases"/>
    <property type="match status" value="1"/>
</dbReference>
<feature type="compositionally biased region" description="Basic and acidic residues" evidence="1">
    <location>
        <begin position="183"/>
        <end position="200"/>
    </location>
</feature>
<dbReference type="Pfam" id="PF05257">
    <property type="entry name" value="CHAP"/>
    <property type="match status" value="1"/>
</dbReference>
<feature type="compositionally biased region" description="Polar residues" evidence="1">
    <location>
        <begin position="120"/>
        <end position="129"/>
    </location>
</feature>
<evidence type="ECO:0000313" key="4">
    <source>
        <dbReference type="Proteomes" id="UP000032946"/>
    </source>
</evidence>
<dbReference type="InterPro" id="IPR007921">
    <property type="entry name" value="CHAP_dom"/>
</dbReference>
<feature type="compositionally biased region" description="Low complexity" evidence="1">
    <location>
        <begin position="149"/>
        <end position="165"/>
    </location>
</feature>
<dbReference type="Proteomes" id="UP000032946">
    <property type="component" value="Chromosome"/>
</dbReference>
<name>A0A9P1KL91_9CYAN</name>
<feature type="compositionally biased region" description="Low complexity" evidence="1">
    <location>
        <begin position="172"/>
        <end position="181"/>
    </location>
</feature>
<dbReference type="AlphaFoldDB" id="A0A9P1KL91"/>
<organism evidence="3 4">
    <name type="scientific">Limnospira indica PCC 8005</name>
    <dbReference type="NCBI Taxonomy" id="376219"/>
    <lineage>
        <taxon>Bacteria</taxon>
        <taxon>Bacillati</taxon>
        <taxon>Cyanobacteriota</taxon>
        <taxon>Cyanophyceae</taxon>
        <taxon>Oscillatoriophycideae</taxon>
        <taxon>Oscillatoriales</taxon>
        <taxon>Sirenicapillariaceae</taxon>
        <taxon>Limnospira</taxon>
    </lineage>
</organism>
<feature type="domain" description="Peptidase C51" evidence="2">
    <location>
        <begin position="36"/>
        <end position="121"/>
    </location>
</feature>
<gene>
    <name evidence="3" type="ORF">ARTHRO_60814</name>
</gene>
<accession>A0A9P1KL91</accession>
<reference evidence="3 4" key="1">
    <citation type="submission" date="2014-02" db="EMBL/GenBank/DDBJ databases">
        <authorList>
            <person name="Genoscope - CEA"/>
        </authorList>
    </citation>
    <scope>NUCLEOTIDE SEQUENCE [LARGE SCALE GENOMIC DNA]</scope>
    <source>
        <strain evidence="3 4">PCC 8005</strain>
    </source>
</reference>
<feature type="region of interest" description="Disordered" evidence="1">
    <location>
        <begin position="120"/>
        <end position="200"/>
    </location>
</feature>